<dbReference type="Pfam" id="PF13386">
    <property type="entry name" value="DsbD_2"/>
    <property type="match status" value="1"/>
</dbReference>
<feature type="transmembrane region" description="Helical" evidence="1">
    <location>
        <begin position="138"/>
        <end position="161"/>
    </location>
</feature>
<evidence type="ECO:0000256" key="1">
    <source>
        <dbReference type="SAM" id="Phobius"/>
    </source>
</evidence>
<keyword evidence="4" id="KW-1185">Reference proteome</keyword>
<feature type="transmembrane region" description="Helical" evidence="1">
    <location>
        <begin position="202"/>
        <end position="224"/>
    </location>
</feature>
<keyword evidence="1" id="KW-0472">Membrane</keyword>
<keyword evidence="1" id="KW-0812">Transmembrane</keyword>
<dbReference type="PANTHER" id="PTHR42208">
    <property type="entry name" value="HEAVY METAL TRANSPORTER-RELATED"/>
    <property type="match status" value="1"/>
</dbReference>
<feature type="transmembrane region" description="Helical" evidence="1">
    <location>
        <begin position="12"/>
        <end position="36"/>
    </location>
</feature>
<evidence type="ECO:0000313" key="3">
    <source>
        <dbReference type="EMBL" id="BCB28640.1"/>
    </source>
</evidence>
<dbReference type="EMBL" id="AP022853">
    <property type="protein sequence ID" value="BCB28640.1"/>
    <property type="molecule type" value="Genomic_DNA"/>
</dbReference>
<evidence type="ECO:0000259" key="2">
    <source>
        <dbReference type="Pfam" id="PF13386"/>
    </source>
</evidence>
<accession>A0A6F8VH16</accession>
<name>A0A6F8VH16_9PROT</name>
<protein>
    <recommendedName>
        <fullName evidence="2">Urease accessory protein UreH-like transmembrane domain-containing protein</fullName>
    </recommendedName>
</protein>
<feature type="transmembrane region" description="Helical" evidence="1">
    <location>
        <begin position="56"/>
        <end position="80"/>
    </location>
</feature>
<dbReference type="KEGG" id="slac:SKTS_35260"/>
<proteinExistence type="predicted"/>
<organism evidence="3 4">
    <name type="scientific">Sulfurimicrobium lacus</name>
    <dbReference type="NCBI Taxonomy" id="2715678"/>
    <lineage>
        <taxon>Bacteria</taxon>
        <taxon>Pseudomonadati</taxon>
        <taxon>Pseudomonadota</taxon>
        <taxon>Betaproteobacteria</taxon>
        <taxon>Nitrosomonadales</taxon>
        <taxon>Sulfuricellaceae</taxon>
        <taxon>Sulfurimicrobium</taxon>
    </lineage>
</organism>
<gene>
    <name evidence="3" type="ORF">SKTS_35260</name>
</gene>
<dbReference type="AlphaFoldDB" id="A0A6F8VH16"/>
<keyword evidence="1" id="KW-1133">Transmembrane helix</keyword>
<dbReference type="PANTHER" id="PTHR42208:SF1">
    <property type="entry name" value="HEAVY METAL TRANSPORTER"/>
    <property type="match status" value="1"/>
</dbReference>
<reference evidence="4" key="1">
    <citation type="submission" date="2020-03" db="EMBL/GenBank/DDBJ databases">
        <title>Complete genome sequence of sulfur-oxidizing bacterium skT11.</title>
        <authorList>
            <person name="Kanda M."/>
            <person name="Kojima H."/>
            <person name="Fukui M."/>
        </authorList>
    </citation>
    <scope>NUCLEOTIDE SEQUENCE [LARGE SCALE GENOMIC DNA]</scope>
    <source>
        <strain evidence="4">skT11</strain>
    </source>
</reference>
<sequence>MAPMLEQSLFAVFLVGLLGGTHCVGMCGGIVAAISLQLPGQGTRFSYHFAYNAGRILSYAIAGAIAGAVGASTLLLKGFWPVQQGLYVVANLMLVALGLYLAGVWQAVTQIERLGVRLWRRLQPFSKRFLPVRRPAQAFALGALWGWLPCGLVYSVLISALASGSAYSGAATMLAFGLGTLPNLIAMGLFAQQLQVLTKNIWVRRMAGLLVAGFGAWGLARVALASL</sequence>
<feature type="transmembrane region" description="Helical" evidence="1">
    <location>
        <begin position="86"/>
        <end position="108"/>
    </location>
</feature>
<dbReference type="Proteomes" id="UP000502260">
    <property type="component" value="Chromosome"/>
</dbReference>
<dbReference type="InterPro" id="IPR039447">
    <property type="entry name" value="UreH-like_TM_dom"/>
</dbReference>
<evidence type="ECO:0000313" key="4">
    <source>
        <dbReference type="Proteomes" id="UP000502260"/>
    </source>
</evidence>
<feature type="transmembrane region" description="Helical" evidence="1">
    <location>
        <begin position="167"/>
        <end position="190"/>
    </location>
</feature>
<feature type="domain" description="Urease accessory protein UreH-like transmembrane" evidence="2">
    <location>
        <begin position="11"/>
        <end position="217"/>
    </location>
</feature>